<dbReference type="InterPro" id="IPR036388">
    <property type="entry name" value="WH-like_DNA-bd_sf"/>
</dbReference>
<evidence type="ECO:0000313" key="8">
    <source>
        <dbReference type="Proteomes" id="UP001469089"/>
    </source>
</evidence>
<dbReference type="Pfam" id="PF12802">
    <property type="entry name" value="MarR_2"/>
    <property type="match status" value="1"/>
</dbReference>
<evidence type="ECO:0000256" key="3">
    <source>
        <dbReference type="ARBA" id="ARBA00023163"/>
    </source>
</evidence>
<dbReference type="InterPro" id="IPR000835">
    <property type="entry name" value="HTH_MarR-typ"/>
</dbReference>
<dbReference type="RefSeq" id="WP_096716906.1">
    <property type="nucleotide sequence ID" value="NZ_JAOALG010000001.1"/>
</dbReference>
<name>A0A2A4F341_9BURK</name>
<dbReference type="Gene3D" id="1.10.10.10">
    <property type="entry name" value="Winged helix-like DNA-binding domain superfamily/Winged helix DNA-binding domain"/>
    <property type="match status" value="1"/>
</dbReference>
<dbReference type="GO" id="GO:0003677">
    <property type="term" value="F:DNA binding"/>
    <property type="evidence" value="ECO:0007669"/>
    <property type="project" value="UniProtKB-KW"/>
</dbReference>
<dbReference type="InterPro" id="IPR039422">
    <property type="entry name" value="MarR/SlyA-like"/>
</dbReference>
<dbReference type="SUPFAM" id="SSF46785">
    <property type="entry name" value="Winged helix' DNA-binding domain"/>
    <property type="match status" value="1"/>
</dbReference>
<evidence type="ECO:0000313" key="5">
    <source>
        <dbReference type="EMBL" id="MEQ5838984.1"/>
    </source>
</evidence>
<dbReference type="PANTHER" id="PTHR33164">
    <property type="entry name" value="TRANSCRIPTIONAL REGULATOR, MARR FAMILY"/>
    <property type="match status" value="1"/>
</dbReference>
<keyword evidence="2" id="KW-0238">DNA-binding</keyword>
<dbReference type="SMART" id="SM00347">
    <property type="entry name" value="HTH_MARR"/>
    <property type="match status" value="1"/>
</dbReference>
<evidence type="ECO:0000313" key="6">
    <source>
        <dbReference type="EMBL" id="PCE27505.1"/>
    </source>
</evidence>
<sequence length="144" mass="16278">MPEQELSDYLAYLLASANRQMKLGVTQSIADEQVTEEHWRILQAVSDEQGHAMGELAETVLLNHPALTKNVDKLVSRGLVQRAQDENDSRKVLVYISDRGLELVARLRRSVDAHHDVIEEALGLRNTKELKRLLGKLIRESQAD</sequence>
<reference evidence="5" key="2">
    <citation type="submission" date="2022-09" db="EMBL/GenBank/DDBJ databases">
        <authorList>
            <person name="Fergusson C."/>
            <person name="Paulo B.S."/>
            <person name="Eustaquio A.S."/>
            <person name="Linington R."/>
        </authorList>
    </citation>
    <scope>NUCLEOTIDE SEQUENCE</scope>
    <source>
        <strain evidence="5">RL17-338-BIF-B</strain>
    </source>
</reference>
<keyword evidence="3" id="KW-0804">Transcription</keyword>
<dbReference type="Proteomes" id="UP001469089">
    <property type="component" value="Unassembled WGS sequence"/>
</dbReference>
<organism evidence="6 7">
    <name type="scientific">Paraburkholderia acidicola</name>
    <dbReference type="NCBI Taxonomy" id="1912599"/>
    <lineage>
        <taxon>Bacteria</taxon>
        <taxon>Pseudomonadati</taxon>
        <taxon>Pseudomonadota</taxon>
        <taxon>Betaproteobacteria</taxon>
        <taxon>Burkholderiales</taxon>
        <taxon>Burkholderiaceae</taxon>
        <taxon>Paraburkholderia</taxon>
    </lineage>
</organism>
<dbReference type="GO" id="GO:0003700">
    <property type="term" value="F:DNA-binding transcription factor activity"/>
    <property type="evidence" value="ECO:0007669"/>
    <property type="project" value="InterPro"/>
</dbReference>
<dbReference type="PANTHER" id="PTHR33164:SF64">
    <property type="entry name" value="TRANSCRIPTIONAL REGULATOR SLYA"/>
    <property type="match status" value="1"/>
</dbReference>
<dbReference type="InterPro" id="IPR036390">
    <property type="entry name" value="WH_DNA-bd_sf"/>
</dbReference>
<evidence type="ECO:0000256" key="2">
    <source>
        <dbReference type="ARBA" id="ARBA00023125"/>
    </source>
</evidence>
<dbReference type="GO" id="GO:0006950">
    <property type="term" value="P:response to stress"/>
    <property type="evidence" value="ECO:0007669"/>
    <property type="project" value="TreeGrafter"/>
</dbReference>
<evidence type="ECO:0000256" key="1">
    <source>
        <dbReference type="ARBA" id="ARBA00023015"/>
    </source>
</evidence>
<evidence type="ECO:0000259" key="4">
    <source>
        <dbReference type="PROSITE" id="PS50995"/>
    </source>
</evidence>
<dbReference type="Proteomes" id="UP000218022">
    <property type="component" value="Unassembled WGS sequence"/>
</dbReference>
<dbReference type="EMBL" id="JAOALG010000001">
    <property type="protein sequence ID" value="MEQ5838984.1"/>
    <property type="molecule type" value="Genomic_DNA"/>
</dbReference>
<gene>
    <name evidence="6" type="ORF">BWP39_03105</name>
    <name evidence="5" type="ORF">N0A02_05960</name>
</gene>
<proteinExistence type="predicted"/>
<dbReference type="AlphaFoldDB" id="A0A2A4F341"/>
<keyword evidence="8" id="KW-1185">Reference proteome</keyword>
<reference evidence="6 7" key="1">
    <citation type="submission" date="2017-01" db="EMBL/GenBank/DDBJ databases">
        <title>Whole-Genome Shotgun Sequencing of Two beta-Proteobacterial Species in Search of the Bulgecin Biosynthetic Cluster.</title>
        <authorList>
            <person name="Horsman M.E."/>
            <person name="Marous D.R."/>
            <person name="Li R."/>
            <person name="Oliver R.A."/>
            <person name="Byun B."/>
            <person name="Emrich S.J."/>
            <person name="Boggess B."/>
            <person name="Townsend C.A."/>
            <person name="Mobashery S."/>
        </authorList>
    </citation>
    <scope>NUCLEOTIDE SEQUENCE [LARGE SCALE GENOMIC DNA]</scope>
    <source>
        <strain evidence="6 7">ATCC 31363</strain>
    </source>
</reference>
<dbReference type="EMBL" id="MTZV01000002">
    <property type="protein sequence ID" value="PCE27505.1"/>
    <property type="molecule type" value="Genomic_DNA"/>
</dbReference>
<keyword evidence="1" id="KW-0805">Transcription regulation</keyword>
<evidence type="ECO:0000313" key="7">
    <source>
        <dbReference type="Proteomes" id="UP000218022"/>
    </source>
</evidence>
<dbReference type="PROSITE" id="PS50995">
    <property type="entry name" value="HTH_MARR_2"/>
    <property type="match status" value="1"/>
</dbReference>
<reference evidence="5 8" key="3">
    <citation type="journal article" date="2024" name="Chem. Sci.">
        <title>Discovery of a lagriamide polyketide by integrated genome mining, isotopic labeling, and untargeted metabolomics.</title>
        <authorList>
            <person name="Fergusson C.H."/>
            <person name="Saulog J."/>
            <person name="Paulo B.S."/>
            <person name="Wilson D.M."/>
            <person name="Liu D.Y."/>
            <person name="Morehouse N.J."/>
            <person name="Waterworth S."/>
            <person name="Barkei J."/>
            <person name="Gray C.A."/>
            <person name="Kwan J.C."/>
            <person name="Eustaquio A.S."/>
            <person name="Linington R.G."/>
        </authorList>
    </citation>
    <scope>NUCLEOTIDE SEQUENCE [LARGE SCALE GENOMIC DNA]</scope>
    <source>
        <strain evidence="5 8">RL17-338-BIF-B</strain>
    </source>
</reference>
<feature type="domain" description="HTH marR-type" evidence="4">
    <location>
        <begin position="7"/>
        <end position="139"/>
    </location>
</feature>
<comment type="caution">
    <text evidence="6">The sequence shown here is derived from an EMBL/GenBank/DDBJ whole genome shotgun (WGS) entry which is preliminary data.</text>
</comment>
<dbReference type="PRINTS" id="PR00598">
    <property type="entry name" value="HTHMARR"/>
</dbReference>
<dbReference type="OrthoDB" id="32523at2"/>
<protein>
    <submittedName>
        <fullName evidence="6">MarR family transcriptional regulator</fullName>
    </submittedName>
</protein>
<accession>A0A2A4F341</accession>